<dbReference type="STRING" id="587909.SAMN05421810_104315"/>
<dbReference type="Proteomes" id="UP000198727">
    <property type="component" value="Unassembled WGS sequence"/>
</dbReference>
<keyword evidence="1" id="KW-0812">Transmembrane</keyword>
<evidence type="ECO:0000313" key="3">
    <source>
        <dbReference type="Proteomes" id="UP000198727"/>
    </source>
</evidence>
<protein>
    <submittedName>
        <fullName evidence="2">Uncharacterized protein</fullName>
    </submittedName>
</protein>
<dbReference type="AlphaFoldDB" id="A0A1I5VCT8"/>
<keyword evidence="1" id="KW-0472">Membrane</keyword>
<organism evidence="2 3">
    <name type="scientific">Amycolatopsis arida</name>
    <dbReference type="NCBI Taxonomy" id="587909"/>
    <lineage>
        <taxon>Bacteria</taxon>
        <taxon>Bacillati</taxon>
        <taxon>Actinomycetota</taxon>
        <taxon>Actinomycetes</taxon>
        <taxon>Pseudonocardiales</taxon>
        <taxon>Pseudonocardiaceae</taxon>
        <taxon>Amycolatopsis</taxon>
    </lineage>
</organism>
<sequence>MRHTAPLPRVPAAAPERSRGRRRHLLVAAGLVAVAAASALVWSLVRDAQRDPGQAVPVDPLTSGAFRYQVVAGPVTTADCAANSYGAVHDWFTTHPCTRLSRSLYVTETAEVRALVSVAQVTMPTPALAQQLKAITDTDNTGNVSDLVRDGTADLPGAPSVARGEYASRSGGATVTVVEANFFADHRDPALLTRIATDALRLADTLP</sequence>
<accession>A0A1I5VCT8</accession>
<gene>
    <name evidence="2" type="ORF">SAMN05421810_104315</name>
</gene>
<dbReference type="EMBL" id="FOWW01000004">
    <property type="protein sequence ID" value="SFQ05280.1"/>
    <property type="molecule type" value="Genomic_DNA"/>
</dbReference>
<evidence type="ECO:0000256" key="1">
    <source>
        <dbReference type="SAM" id="Phobius"/>
    </source>
</evidence>
<keyword evidence="1" id="KW-1133">Transmembrane helix</keyword>
<name>A0A1I5VCT8_9PSEU</name>
<evidence type="ECO:0000313" key="2">
    <source>
        <dbReference type="EMBL" id="SFQ05280.1"/>
    </source>
</evidence>
<feature type="transmembrane region" description="Helical" evidence="1">
    <location>
        <begin position="25"/>
        <end position="45"/>
    </location>
</feature>
<reference evidence="3" key="1">
    <citation type="submission" date="2016-10" db="EMBL/GenBank/DDBJ databases">
        <authorList>
            <person name="Varghese N."/>
            <person name="Submissions S."/>
        </authorList>
    </citation>
    <scope>NUCLEOTIDE SEQUENCE [LARGE SCALE GENOMIC DNA]</scope>
    <source>
        <strain evidence="3">CGMCC 4.5579</strain>
    </source>
</reference>
<proteinExistence type="predicted"/>
<keyword evidence="3" id="KW-1185">Reference proteome</keyword>
<dbReference type="OrthoDB" id="3692129at2"/>
<dbReference type="RefSeq" id="WP_092530685.1">
    <property type="nucleotide sequence ID" value="NZ_FOWW01000004.1"/>
</dbReference>